<dbReference type="InterPro" id="IPR002104">
    <property type="entry name" value="Integrase_catalytic"/>
</dbReference>
<reference evidence="4 5" key="1">
    <citation type="submission" date="2022-12" db="EMBL/GenBank/DDBJ databases">
        <title>HUAS 3-15.</title>
        <authorList>
            <person name="Mo P."/>
        </authorList>
    </citation>
    <scope>NUCLEOTIDE SEQUENCE [LARGE SCALE GENOMIC DNA]</scope>
    <source>
        <strain evidence="4 5">HUAS 3-15</strain>
        <plasmid evidence="4 5">punmamed2</plasmid>
    </source>
</reference>
<dbReference type="Gene3D" id="1.10.443.10">
    <property type="entry name" value="Intergrase catalytic core"/>
    <property type="match status" value="1"/>
</dbReference>
<evidence type="ECO:0000259" key="3">
    <source>
        <dbReference type="PROSITE" id="PS51898"/>
    </source>
</evidence>
<evidence type="ECO:0000313" key="4">
    <source>
        <dbReference type="EMBL" id="WBP92001.1"/>
    </source>
</evidence>
<accession>A0ABY7QJG0</accession>
<dbReference type="InterPro" id="IPR011010">
    <property type="entry name" value="DNA_brk_join_enz"/>
</dbReference>
<dbReference type="PANTHER" id="PTHR30349:SF64">
    <property type="entry name" value="PROPHAGE INTEGRASE INTD-RELATED"/>
    <property type="match status" value="1"/>
</dbReference>
<evidence type="ECO:0000256" key="2">
    <source>
        <dbReference type="SAM" id="MobiDB-lite"/>
    </source>
</evidence>
<dbReference type="SUPFAM" id="SSF56349">
    <property type="entry name" value="DNA breaking-rejoining enzymes"/>
    <property type="match status" value="1"/>
</dbReference>
<evidence type="ECO:0000313" key="5">
    <source>
        <dbReference type="Proteomes" id="UP001212821"/>
    </source>
</evidence>
<dbReference type="InterPro" id="IPR013762">
    <property type="entry name" value="Integrase-like_cat_sf"/>
</dbReference>
<dbReference type="PANTHER" id="PTHR30349">
    <property type="entry name" value="PHAGE INTEGRASE-RELATED"/>
    <property type="match status" value="1"/>
</dbReference>
<keyword evidence="1" id="KW-0233">DNA recombination</keyword>
<dbReference type="Pfam" id="PF00589">
    <property type="entry name" value="Phage_integrase"/>
    <property type="match status" value="1"/>
</dbReference>
<keyword evidence="5" id="KW-1185">Reference proteome</keyword>
<feature type="region of interest" description="Disordered" evidence="2">
    <location>
        <begin position="1"/>
        <end position="46"/>
    </location>
</feature>
<dbReference type="PROSITE" id="PS51898">
    <property type="entry name" value="TYR_RECOMBINASE"/>
    <property type="match status" value="1"/>
</dbReference>
<evidence type="ECO:0000256" key="1">
    <source>
        <dbReference type="ARBA" id="ARBA00023172"/>
    </source>
</evidence>
<keyword evidence="4" id="KW-0614">Plasmid</keyword>
<protein>
    <submittedName>
        <fullName evidence="4">Site-specific integrase</fullName>
    </submittedName>
</protein>
<name>A0ABY7QJG0_9ACTN</name>
<dbReference type="Proteomes" id="UP001212821">
    <property type="component" value="Plasmid punmamed2"/>
</dbReference>
<sequence length="809" mass="92792">MKGPTTNRVRRHEADAEAPVGNFAPTAIVPAPPPAPTRPPRSLGDFSHAPLEEVAAAVGRHFATSTNEEWRRSRDVREFLQRIAPFPGVTWQERWEASGLNELNRPVGDLAGDDTKLRYRLFSGAGHAFAIRLIRPTLHSFHANRFSGYTRWFRSIANDPQLEDFCLRVGQLPVSEPRRTRTMRDICCALTVFGIDLDGLTPEALLHYAVECRKHGLSGETLRSGTFAGTLAWPVLHDMGQFPASAPRTLRAAVTRGQLPVEEAVDRHKLDNRAVRDLLVDYITRRSASLDYSTQRQLTHLLAKVFWKTIEEINPEQEDLRLSEEVFTKWKERLVTLPSGKPRLDVDGPLMAVRALYLDLHTWAVAEPEHWATWVAPCPVSDADLRWFHLRRRRLQERMANRTRERQPLLPILSKHVNDTWGRLRALLDAAESVAPGEEFQFDGATWLRTSSRDDINHNRPPVRAINRRSGELVRLSFEENQAFWQWAVVETLRLAGLRAEELVELSHLSVRQYQRPNGEVVALLVITPSKSDRERVIPMSAELFHVIAQIIRRHRKLHGTVPVCARYDLHEKVWSDELPYLFQTLHGGTQRCMSSTTAWRMIRRACQELEVTHPEFVGVKFAPHDFRRLFATELVNNGLPIHIGAALLGHLDIRTTRGYVAVFDEDVISHYQQFLARRRAERPEEEYRRPSPEEWTEFEEHFDKRRVELGSCGRPYGTPCAHEHACIRCPMLSVNPKMIPRLDELEQDLLARRDRATAEGWQGEIEGLDLTLTFLRSKREQARRFQRQGPVSLGLPVIPHQEPQVTDV</sequence>
<dbReference type="EMBL" id="CP115451">
    <property type="protein sequence ID" value="WBP92001.1"/>
    <property type="molecule type" value="Genomic_DNA"/>
</dbReference>
<gene>
    <name evidence="4" type="ORF">O1G21_40145</name>
</gene>
<organism evidence="4 5">
    <name type="scientific">Kitasatospora cathayae</name>
    <dbReference type="NCBI Taxonomy" id="3004092"/>
    <lineage>
        <taxon>Bacteria</taxon>
        <taxon>Bacillati</taxon>
        <taxon>Actinomycetota</taxon>
        <taxon>Actinomycetes</taxon>
        <taxon>Kitasatosporales</taxon>
        <taxon>Streptomycetaceae</taxon>
        <taxon>Kitasatospora</taxon>
    </lineage>
</organism>
<dbReference type="InterPro" id="IPR050090">
    <property type="entry name" value="Tyrosine_recombinase_XerCD"/>
</dbReference>
<dbReference type="RefSeq" id="WP_270151648.1">
    <property type="nucleotide sequence ID" value="NZ_CP115451.1"/>
</dbReference>
<dbReference type="CDD" id="cd00397">
    <property type="entry name" value="DNA_BRE_C"/>
    <property type="match status" value="1"/>
</dbReference>
<feature type="domain" description="Tyr recombinase" evidence="3">
    <location>
        <begin position="461"/>
        <end position="673"/>
    </location>
</feature>
<proteinExistence type="predicted"/>
<feature type="compositionally biased region" description="Pro residues" evidence="2">
    <location>
        <begin position="30"/>
        <end position="39"/>
    </location>
</feature>
<geneLocation type="plasmid" evidence="4 5">
    <name>punmamed2</name>
</geneLocation>